<sequence>MRILLIGIDGSGKSTAAHELERALVGRGQAAAVFRNPAGRRTMAGWWARLGHAPGPRVLDALETVARVVNVLRNELRMRTYDGVAVLDRGLECQLALRAARGLPRGVMVPWLLGLLPAADVVAFFDVPVDVAVDRVRLRATDEEDPADLTALEAGYRALSEFASFTAVDASRPLHDVLEDLLALVDGEGAASASDRLLAVSRTP</sequence>
<protein>
    <submittedName>
        <fullName evidence="2">Thymidylate kinase</fullName>
    </submittedName>
</protein>
<dbReference type="Pfam" id="PF02223">
    <property type="entry name" value="Thymidylate_kin"/>
    <property type="match status" value="1"/>
</dbReference>
<dbReference type="OrthoDB" id="3363468at2"/>
<gene>
    <name evidence="2" type="ORF">FNH21_04620</name>
</gene>
<dbReference type="InterPro" id="IPR027417">
    <property type="entry name" value="P-loop_NTPase"/>
</dbReference>
<evidence type="ECO:0000259" key="1">
    <source>
        <dbReference type="Pfam" id="PF02223"/>
    </source>
</evidence>
<reference evidence="3" key="1">
    <citation type="submission" date="2019-07" db="EMBL/GenBank/DDBJ databases">
        <title>Arthrobacter KR32 sp. nov., isolated from mountain cheese made of cows milk.</title>
        <authorList>
            <person name="Flegler A."/>
        </authorList>
    </citation>
    <scope>NUCLEOTIDE SEQUENCE [LARGE SCALE GENOMIC DNA]</scope>
    <source>
        <strain evidence="3">KR32</strain>
    </source>
</reference>
<feature type="domain" description="Thymidylate kinase-like" evidence="1">
    <location>
        <begin position="7"/>
        <end position="180"/>
    </location>
</feature>
<organism evidence="2 3">
    <name type="scientific">Arthrobacter bussei</name>
    <dbReference type="NCBI Taxonomy" id="2594179"/>
    <lineage>
        <taxon>Bacteria</taxon>
        <taxon>Bacillati</taxon>
        <taxon>Actinomycetota</taxon>
        <taxon>Actinomycetes</taxon>
        <taxon>Micrococcales</taxon>
        <taxon>Micrococcaceae</taxon>
        <taxon>Arthrobacter</taxon>
    </lineage>
</organism>
<proteinExistence type="predicted"/>
<dbReference type="InterPro" id="IPR039430">
    <property type="entry name" value="Thymidylate_kin-like_dom"/>
</dbReference>
<keyword evidence="2" id="KW-0418">Kinase</keyword>
<dbReference type="AlphaFoldDB" id="A0A7X1NNH5"/>
<dbReference type="EMBL" id="VJXX01000001">
    <property type="protein sequence ID" value="MPY10005.1"/>
    <property type="molecule type" value="Genomic_DNA"/>
</dbReference>
<name>A0A7X1NNH5_9MICC</name>
<dbReference type="GO" id="GO:0016301">
    <property type="term" value="F:kinase activity"/>
    <property type="evidence" value="ECO:0007669"/>
    <property type="project" value="UniProtKB-KW"/>
</dbReference>
<comment type="caution">
    <text evidence="2">The sequence shown here is derived from an EMBL/GenBank/DDBJ whole genome shotgun (WGS) entry which is preliminary data.</text>
</comment>
<accession>A0A7X1NNH5</accession>
<dbReference type="SUPFAM" id="SSF52540">
    <property type="entry name" value="P-loop containing nucleoside triphosphate hydrolases"/>
    <property type="match status" value="1"/>
</dbReference>
<evidence type="ECO:0000313" key="2">
    <source>
        <dbReference type="EMBL" id="MPY10005.1"/>
    </source>
</evidence>
<dbReference type="Gene3D" id="3.40.50.300">
    <property type="entry name" value="P-loop containing nucleotide triphosphate hydrolases"/>
    <property type="match status" value="1"/>
</dbReference>
<dbReference type="Proteomes" id="UP000326464">
    <property type="component" value="Unassembled WGS sequence"/>
</dbReference>
<keyword evidence="3" id="KW-1185">Reference proteome</keyword>
<keyword evidence="2" id="KW-0808">Transferase</keyword>
<evidence type="ECO:0000313" key="3">
    <source>
        <dbReference type="Proteomes" id="UP000326464"/>
    </source>
</evidence>